<protein>
    <recommendedName>
        <fullName evidence="6">CENP-V/GFA domain-containing protein</fullName>
    </recommendedName>
</protein>
<feature type="compositionally biased region" description="Basic and acidic residues" evidence="5">
    <location>
        <begin position="302"/>
        <end position="314"/>
    </location>
</feature>
<accession>A0ABR3VEQ0</accession>
<keyword evidence="2" id="KW-0479">Metal-binding</keyword>
<dbReference type="PROSITE" id="PS51891">
    <property type="entry name" value="CENP_V_GFA"/>
    <property type="match status" value="1"/>
</dbReference>
<comment type="similarity">
    <text evidence="1">Belongs to the Gfa family.</text>
</comment>
<keyword evidence="4" id="KW-0456">Lyase</keyword>
<feature type="region of interest" description="Disordered" evidence="5">
    <location>
        <begin position="287"/>
        <end position="314"/>
    </location>
</feature>
<proteinExistence type="inferred from homology"/>
<evidence type="ECO:0000256" key="4">
    <source>
        <dbReference type="ARBA" id="ARBA00023239"/>
    </source>
</evidence>
<comment type="caution">
    <text evidence="7">The sequence shown here is derived from an EMBL/GenBank/DDBJ whole genome shotgun (WGS) entry which is preliminary data.</text>
</comment>
<name>A0ABR3VEQ0_HUMIN</name>
<reference evidence="7 8" key="1">
    <citation type="journal article" date="2024" name="Commun. Biol.">
        <title>Comparative genomic analysis of thermophilic fungi reveals convergent evolutionary adaptations and gene losses.</title>
        <authorList>
            <person name="Steindorff A.S."/>
            <person name="Aguilar-Pontes M.V."/>
            <person name="Robinson A.J."/>
            <person name="Andreopoulos B."/>
            <person name="LaButti K."/>
            <person name="Kuo A."/>
            <person name="Mondo S."/>
            <person name="Riley R."/>
            <person name="Otillar R."/>
            <person name="Haridas S."/>
            <person name="Lipzen A."/>
            <person name="Grimwood J."/>
            <person name="Schmutz J."/>
            <person name="Clum A."/>
            <person name="Reid I.D."/>
            <person name="Moisan M.C."/>
            <person name="Butler G."/>
            <person name="Nguyen T.T.M."/>
            <person name="Dewar K."/>
            <person name="Conant G."/>
            <person name="Drula E."/>
            <person name="Henrissat B."/>
            <person name="Hansel C."/>
            <person name="Singer S."/>
            <person name="Hutchinson M.I."/>
            <person name="de Vries R.P."/>
            <person name="Natvig D.O."/>
            <person name="Powell A.J."/>
            <person name="Tsang A."/>
            <person name="Grigoriev I.V."/>
        </authorList>
    </citation>
    <scope>NUCLEOTIDE SEQUENCE [LARGE SCALE GENOMIC DNA]</scope>
    <source>
        <strain evidence="7 8">CBS 620.91</strain>
    </source>
</reference>
<dbReference type="Pfam" id="PF04828">
    <property type="entry name" value="GFA"/>
    <property type="match status" value="1"/>
</dbReference>
<sequence length="442" mass="48130">MSTDLHLPHQLPGHDKTLRAACHCGSVDFTVTVPTSALPLPVHLCHCSICRYLHGTLSCFHADLPKGIQPEFVPPSSLASSRTGYIHAQAVSERLFCTTCGCHIGDRSLKPDPETGMPHWCVASSIFTTHDEDTFQIRSHWYSSPATEPNLATWLPAINSRPIHFWNPPAAAASRDAAPQGEGEEEEPSHRRQPGPDNDENADKALLAQCLCTGVTFSILPPTKEEAADPFLSQFLQPDPAAKESESTSSPSRSLKRSAGICLCRDCRLVSGAHAVAWMFVPLGRLRPGGGTGGGVEEGREEQEQQQRGDDDKFGLSQFGRTLRTYHSSPGVTRGFCGVCGATVFYAMDSPERIPPPLPTSRADAGADAEEEKKRVLVDVAVGILRDPSGSVAAENWLVWQTRCEGMETGRAFDRGFAEGLERGLGEWGEKRYGRRVEFEIT</sequence>
<evidence type="ECO:0000256" key="5">
    <source>
        <dbReference type="SAM" id="MobiDB-lite"/>
    </source>
</evidence>
<feature type="domain" description="CENP-V/GFA" evidence="6">
    <location>
        <begin position="18"/>
        <end position="143"/>
    </location>
</feature>
<evidence type="ECO:0000259" key="6">
    <source>
        <dbReference type="PROSITE" id="PS51891"/>
    </source>
</evidence>
<keyword evidence="8" id="KW-1185">Reference proteome</keyword>
<evidence type="ECO:0000313" key="8">
    <source>
        <dbReference type="Proteomes" id="UP001583172"/>
    </source>
</evidence>
<evidence type="ECO:0000313" key="7">
    <source>
        <dbReference type="EMBL" id="KAL1839891.1"/>
    </source>
</evidence>
<dbReference type="PANTHER" id="PTHR33337">
    <property type="entry name" value="GFA DOMAIN-CONTAINING PROTEIN"/>
    <property type="match status" value="1"/>
</dbReference>
<dbReference type="EMBL" id="JAZGSY010000136">
    <property type="protein sequence ID" value="KAL1839891.1"/>
    <property type="molecule type" value="Genomic_DNA"/>
</dbReference>
<dbReference type="PANTHER" id="PTHR33337:SF31">
    <property type="entry name" value="DUF636 DOMAIN PROTEIN (AFU_ORTHOLOGUE AFUA_2G12650)"/>
    <property type="match status" value="1"/>
</dbReference>
<organism evidence="7 8">
    <name type="scientific">Humicola insolens</name>
    <name type="common">Soft-rot fungus</name>
    <dbReference type="NCBI Taxonomy" id="85995"/>
    <lineage>
        <taxon>Eukaryota</taxon>
        <taxon>Fungi</taxon>
        <taxon>Dikarya</taxon>
        <taxon>Ascomycota</taxon>
        <taxon>Pezizomycotina</taxon>
        <taxon>Sordariomycetes</taxon>
        <taxon>Sordariomycetidae</taxon>
        <taxon>Sordariales</taxon>
        <taxon>Chaetomiaceae</taxon>
        <taxon>Mycothermus</taxon>
    </lineage>
</organism>
<keyword evidence="3" id="KW-0862">Zinc</keyword>
<evidence type="ECO:0000256" key="2">
    <source>
        <dbReference type="ARBA" id="ARBA00022723"/>
    </source>
</evidence>
<dbReference type="InterPro" id="IPR011057">
    <property type="entry name" value="Mss4-like_sf"/>
</dbReference>
<dbReference type="InterPro" id="IPR006913">
    <property type="entry name" value="CENP-V/GFA"/>
</dbReference>
<dbReference type="SUPFAM" id="SSF51316">
    <property type="entry name" value="Mss4-like"/>
    <property type="match status" value="2"/>
</dbReference>
<dbReference type="Proteomes" id="UP001583172">
    <property type="component" value="Unassembled WGS sequence"/>
</dbReference>
<feature type="compositionally biased region" description="Gly residues" evidence="5">
    <location>
        <begin position="287"/>
        <end position="296"/>
    </location>
</feature>
<evidence type="ECO:0000256" key="1">
    <source>
        <dbReference type="ARBA" id="ARBA00005495"/>
    </source>
</evidence>
<dbReference type="Gene3D" id="3.90.1590.10">
    <property type="entry name" value="glutathione-dependent formaldehyde- activating enzyme (gfa)"/>
    <property type="match status" value="2"/>
</dbReference>
<feature type="compositionally biased region" description="Low complexity" evidence="5">
    <location>
        <begin position="171"/>
        <end position="181"/>
    </location>
</feature>
<evidence type="ECO:0000256" key="3">
    <source>
        <dbReference type="ARBA" id="ARBA00022833"/>
    </source>
</evidence>
<gene>
    <name evidence="7" type="ORF">VTJ49DRAFT_1026</name>
</gene>
<feature type="region of interest" description="Disordered" evidence="5">
    <location>
        <begin position="171"/>
        <end position="201"/>
    </location>
</feature>